<reference evidence="1" key="1">
    <citation type="submission" date="2021-06" db="EMBL/GenBank/DDBJ databases">
        <authorList>
            <person name="Kallberg Y."/>
            <person name="Tangrot J."/>
            <person name="Rosling A."/>
        </authorList>
    </citation>
    <scope>NUCLEOTIDE SEQUENCE</scope>
    <source>
        <strain evidence="1">IN212</strain>
    </source>
</reference>
<gene>
    <name evidence="1" type="ORF">RFULGI_LOCUS13740</name>
</gene>
<dbReference type="Proteomes" id="UP000789396">
    <property type="component" value="Unassembled WGS sequence"/>
</dbReference>
<keyword evidence="2" id="KW-1185">Reference proteome</keyword>
<name>A0A9N9IWK5_9GLOM</name>
<accession>A0A9N9IWK5</accession>
<evidence type="ECO:0000313" key="1">
    <source>
        <dbReference type="EMBL" id="CAG8753033.1"/>
    </source>
</evidence>
<proteinExistence type="predicted"/>
<feature type="non-terminal residue" evidence="1">
    <location>
        <position position="199"/>
    </location>
</feature>
<dbReference type="EMBL" id="CAJVPZ010037244">
    <property type="protein sequence ID" value="CAG8753033.1"/>
    <property type="molecule type" value="Genomic_DNA"/>
</dbReference>
<protein>
    <submittedName>
        <fullName evidence="1">19659_t:CDS:1</fullName>
    </submittedName>
</protein>
<dbReference type="AlphaFoldDB" id="A0A9N9IWK5"/>
<feature type="non-terminal residue" evidence="1">
    <location>
        <position position="1"/>
    </location>
</feature>
<dbReference type="OrthoDB" id="2442036at2759"/>
<evidence type="ECO:0000313" key="2">
    <source>
        <dbReference type="Proteomes" id="UP000789396"/>
    </source>
</evidence>
<sequence length="199" mass="23247">SYYKSNILCPLETLSNLEKRYRIKQIGEKVNNFIDDETTHLYHKDQIQIKSLTLSVDSQDWIVDYSKNNPLEKLKRQAHVRAIDHNYISRNAFRSIAKISSELDQKYTITIFATSNDKIHIDNEEVIYGISESIGKARRQIKHVMITCLILNDINNLQISERHYTIVLYPGIEDYQILQKVLMLLIQDLQDISHNGIVD</sequence>
<comment type="caution">
    <text evidence="1">The sequence shown here is derived from an EMBL/GenBank/DDBJ whole genome shotgun (WGS) entry which is preliminary data.</text>
</comment>
<organism evidence="1 2">
    <name type="scientific">Racocetra fulgida</name>
    <dbReference type="NCBI Taxonomy" id="60492"/>
    <lineage>
        <taxon>Eukaryota</taxon>
        <taxon>Fungi</taxon>
        <taxon>Fungi incertae sedis</taxon>
        <taxon>Mucoromycota</taxon>
        <taxon>Glomeromycotina</taxon>
        <taxon>Glomeromycetes</taxon>
        <taxon>Diversisporales</taxon>
        <taxon>Gigasporaceae</taxon>
        <taxon>Racocetra</taxon>
    </lineage>
</organism>